<proteinExistence type="predicted"/>
<dbReference type="InterPro" id="IPR013103">
    <property type="entry name" value="RVT_2"/>
</dbReference>
<dbReference type="HOGENOM" id="CLU_2268854_0_0_1"/>
<sequence length="103" mass="12218">MLVGAKMTEEIEDIHTKLSNRFKMKDLGNARFVLGIEVSYEREARKLKINQQSSIRRMVKRFNQEKDNFVTNPCVQGQYFSKTEQEDPRMKYRPYRSLVGSRP</sequence>
<evidence type="ECO:0000259" key="1">
    <source>
        <dbReference type="Pfam" id="PF07727"/>
    </source>
</evidence>
<name>F0WSG0_9STRA</name>
<dbReference type="AlphaFoldDB" id="F0WSG0"/>
<protein>
    <submittedName>
        <fullName evidence="2">Putative polyprotein</fullName>
    </submittedName>
</protein>
<evidence type="ECO:0000313" key="2">
    <source>
        <dbReference type="EMBL" id="CCA24281.1"/>
    </source>
</evidence>
<gene>
    <name evidence="2" type="primary">AlNc14C231G9301</name>
    <name evidence="2" type="ORF">ALNC14_104250</name>
</gene>
<feature type="domain" description="Reverse transcriptase Ty1/copia-type" evidence="1">
    <location>
        <begin position="1"/>
        <end position="75"/>
    </location>
</feature>
<accession>F0WSG0</accession>
<organism evidence="2">
    <name type="scientific">Albugo laibachii Nc14</name>
    <dbReference type="NCBI Taxonomy" id="890382"/>
    <lineage>
        <taxon>Eukaryota</taxon>
        <taxon>Sar</taxon>
        <taxon>Stramenopiles</taxon>
        <taxon>Oomycota</taxon>
        <taxon>Peronosporomycetes</taxon>
        <taxon>Albuginales</taxon>
        <taxon>Albuginaceae</taxon>
        <taxon>Albugo</taxon>
    </lineage>
</organism>
<reference evidence="2" key="1">
    <citation type="journal article" date="2011" name="PLoS Biol.">
        <title>Gene gain and loss during evolution of obligate parasitism in the white rust pathogen of Arabidopsis thaliana.</title>
        <authorList>
            <person name="Kemen E."/>
            <person name="Gardiner A."/>
            <person name="Schultz-Larsen T."/>
            <person name="Kemen A.C."/>
            <person name="Balmuth A.L."/>
            <person name="Robert-Seilaniantz A."/>
            <person name="Bailey K."/>
            <person name="Holub E."/>
            <person name="Studholme D.J."/>
            <person name="Maclean D."/>
            <person name="Jones J.D."/>
        </authorList>
    </citation>
    <scope>NUCLEOTIDE SEQUENCE</scope>
</reference>
<reference evidence="2" key="2">
    <citation type="submission" date="2011-02" db="EMBL/GenBank/DDBJ databases">
        <authorList>
            <person name="MacLean D."/>
        </authorList>
    </citation>
    <scope>NUCLEOTIDE SEQUENCE</scope>
</reference>
<dbReference type="EMBL" id="FR824276">
    <property type="protein sequence ID" value="CCA24281.1"/>
    <property type="molecule type" value="Genomic_DNA"/>
</dbReference>
<dbReference type="Pfam" id="PF07727">
    <property type="entry name" value="RVT_2"/>
    <property type="match status" value="1"/>
</dbReference>